<dbReference type="GO" id="GO:0005783">
    <property type="term" value="C:endoplasmic reticulum"/>
    <property type="evidence" value="ECO:0007669"/>
    <property type="project" value="TreeGrafter"/>
</dbReference>
<dbReference type="Proteomes" id="UP001159641">
    <property type="component" value="Unassembled WGS sequence"/>
</dbReference>
<evidence type="ECO:0000256" key="6">
    <source>
        <dbReference type="ARBA" id="ARBA00022692"/>
    </source>
</evidence>
<evidence type="ECO:0000256" key="8">
    <source>
        <dbReference type="ARBA" id="ARBA00023098"/>
    </source>
</evidence>
<dbReference type="SMART" id="SM00563">
    <property type="entry name" value="PlsC"/>
    <property type="match status" value="1"/>
</dbReference>
<feature type="compositionally biased region" description="Polar residues" evidence="14">
    <location>
        <begin position="1"/>
        <end position="11"/>
    </location>
</feature>
<comment type="subcellular location">
    <subcellularLocation>
        <location evidence="1">Membrane</location>
    </subcellularLocation>
</comment>
<keyword evidence="17" id="KW-1185">Reference proteome</keyword>
<feature type="compositionally biased region" description="Low complexity" evidence="14">
    <location>
        <begin position="12"/>
        <end position="21"/>
    </location>
</feature>
<dbReference type="GO" id="GO:0016020">
    <property type="term" value="C:membrane"/>
    <property type="evidence" value="ECO:0007669"/>
    <property type="project" value="UniProtKB-SubCell"/>
</dbReference>
<organism evidence="16 17">
    <name type="scientific">Eschrichtius robustus</name>
    <name type="common">California gray whale</name>
    <name type="synonym">Eschrichtius gibbosus</name>
    <dbReference type="NCBI Taxonomy" id="9764"/>
    <lineage>
        <taxon>Eukaryota</taxon>
        <taxon>Metazoa</taxon>
        <taxon>Chordata</taxon>
        <taxon>Craniata</taxon>
        <taxon>Vertebrata</taxon>
        <taxon>Euteleostomi</taxon>
        <taxon>Mammalia</taxon>
        <taxon>Eutheria</taxon>
        <taxon>Laurasiatheria</taxon>
        <taxon>Artiodactyla</taxon>
        <taxon>Whippomorpha</taxon>
        <taxon>Cetacea</taxon>
        <taxon>Mysticeti</taxon>
        <taxon>Eschrichtiidae</taxon>
        <taxon>Eschrichtius</taxon>
    </lineage>
</organism>
<dbReference type="EMBL" id="JAIQCJ010001309">
    <property type="protein sequence ID" value="KAJ8791118.1"/>
    <property type="molecule type" value="Genomic_DNA"/>
</dbReference>
<comment type="caution">
    <text evidence="16">The sequence shown here is derived from an EMBL/GenBank/DDBJ whole genome shotgun (WGS) entry which is preliminary data.</text>
</comment>
<dbReference type="InterPro" id="IPR045252">
    <property type="entry name" value="LPCAT1-like"/>
</dbReference>
<dbReference type="GO" id="GO:0008654">
    <property type="term" value="P:phospholipid biosynthetic process"/>
    <property type="evidence" value="ECO:0007669"/>
    <property type="project" value="UniProtKB-KW"/>
</dbReference>
<dbReference type="CDD" id="cd07991">
    <property type="entry name" value="LPLAT_LPCAT1-like"/>
    <property type="match status" value="1"/>
</dbReference>
<keyword evidence="9" id="KW-0472">Membrane</keyword>
<evidence type="ECO:0000256" key="13">
    <source>
        <dbReference type="ARBA" id="ARBA00025707"/>
    </source>
</evidence>
<keyword evidence="5" id="KW-0808">Transferase</keyword>
<comment type="pathway">
    <text evidence="2">Lipid metabolism.</text>
</comment>
<comment type="pathway">
    <text evidence="13">Phospholipid metabolism.</text>
</comment>
<keyword evidence="10" id="KW-0594">Phospholipid biosynthesis</keyword>
<accession>A0AB34HFS0</accession>
<keyword evidence="6" id="KW-0812">Transmembrane</keyword>
<evidence type="ECO:0000256" key="11">
    <source>
        <dbReference type="ARBA" id="ARBA00023264"/>
    </source>
</evidence>
<reference evidence="16 17" key="1">
    <citation type="submission" date="2022-11" db="EMBL/GenBank/DDBJ databases">
        <title>Whole genome sequence of Eschrichtius robustus ER-17-0199.</title>
        <authorList>
            <person name="Bruniche-Olsen A."/>
            <person name="Black A.N."/>
            <person name="Fields C.J."/>
            <person name="Walden K."/>
            <person name="Dewoody J.A."/>
        </authorList>
    </citation>
    <scope>NUCLEOTIDE SEQUENCE [LARGE SCALE GENOMIC DNA]</scope>
    <source>
        <strain evidence="16">ER-17-0199</strain>
        <tissue evidence="16">Blubber</tissue>
    </source>
</reference>
<protein>
    <recommendedName>
        <fullName evidence="15">Phospholipid/glycerol acyltransferase domain-containing protein</fullName>
    </recommendedName>
</protein>
<name>A0AB34HFS0_ESCRO</name>
<keyword evidence="11" id="KW-1208">Phospholipid metabolism</keyword>
<evidence type="ECO:0000256" key="9">
    <source>
        <dbReference type="ARBA" id="ARBA00023136"/>
    </source>
</evidence>
<evidence type="ECO:0000256" key="3">
    <source>
        <dbReference type="ARBA" id="ARBA00008655"/>
    </source>
</evidence>
<feature type="region of interest" description="Disordered" evidence="14">
    <location>
        <begin position="1"/>
        <end position="62"/>
    </location>
</feature>
<dbReference type="SUPFAM" id="SSF69593">
    <property type="entry name" value="Glycerol-3-phosphate (1)-acyltransferase"/>
    <property type="match status" value="1"/>
</dbReference>
<dbReference type="Pfam" id="PF01553">
    <property type="entry name" value="Acyltransferase"/>
    <property type="match status" value="1"/>
</dbReference>
<evidence type="ECO:0000256" key="4">
    <source>
        <dbReference type="ARBA" id="ARBA00022516"/>
    </source>
</evidence>
<feature type="region of interest" description="Disordered" evidence="14">
    <location>
        <begin position="304"/>
        <end position="325"/>
    </location>
</feature>
<evidence type="ECO:0000256" key="5">
    <source>
        <dbReference type="ARBA" id="ARBA00022679"/>
    </source>
</evidence>
<proteinExistence type="inferred from homology"/>
<keyword evidence="8" id="KW-0443">Lipid metabolism</keyword>
<gene>
    <name evidence="16" type="ORF">J1605_020788</name>
</gene>
<dbReference type="InterPro" id="IPR002123">
    <property type="entry name" value="Plipid/glycerol_acylTrfase"/>
</dbReference>
<dbReference type="GO" id="GO:0042171">
    <property type="term" value="F:lysophosphatidic acid acyltransferase activity"/>
    <property type="evidence" value="ECO:0007669"/>
    <property type="project" value="TreeGrafter"/>
</dbReference>
<dbReference type="PANTHER" id="PTHR23063:SF57">
    <property type="entry name" value="LYSOPHOSPHATIDYLCHOLINE ACYLTRANSFERASE 1"/>
    <property type="match status" value="1"/>
</dbReference>
<evidence type="ECO:0000256" key="12">
    <source>
        <dbReference type="ARBA" id="ARBA00023315"/>
    </source>
</evidence>
<keyword evidence="12" id="KW-0012">Acyltransferase</keyword>
<comment type="similarity">
    <text evidence="3">Belongs to the 1-acyl-sn-glycerol-3-phosphate acyltransferase family.</text>
</comment>
<feature type="domain" description="Phospholipid/glycerol acyltransferase" evidence="15">
    <location>
        <begin position="233"/>
        <end position="435"/>
    </location>
</feature>
<evidence type="ECO:0000256" key="2">
    <source>
        <dbReference type="ARBA" id="ARBA00005189"/>
    </source>
</evidence>
<evidence type="ECO:0000256" key="7">
    <source>
        <dbReference type="ARBA" id="ARBA00022989"/>
    </source>
</evidence>
<evidence type="ECO:0000313" key="17">
    <source>
        <dbReference type="Proteomes" id="UP001159641"/>
    </source>
</evidence>
<evidence type="ECO:0000256" key="14">
    <source>
        <dbReference type="SAM" id="MobiDB-lite"/>
    </source>
</evidence>
<keyword evidence="4" id="KW-0444">Lipid biosynthesis</keyword>
<evidence type="ECO:0000256" key="1">
    <source>
        <dbReference type="ARBA" id="ARBA00004370"/>
    </source>
</evidence>
<keyword evidence="7" id="KW-1133">Transmembrane helix</keyword>
<dbReference type="AlphaFoldDB" id="A0AB34HFS0"/>
<sequence length="476" mass="51482">MGTQRKLSSDSAALPPGGAAATGHRMNGYAGLPAQPPEPEPWAVKEALSPATATTDPGSPALSHLVLKPEVQPGDPSPEGGGERPLKVTIVRAHGDLDPHWPQAAQATRGCGAPRVAVMTLTLFPIRLLVAAVMMLLAWPLALVASLGSAEQEPEQPLALWRRTQPGRAGDTAGQSCRRWPLADSGFRRVSSAVTTGVVDVLLKAIMRTMWFAGGFHRVAVKGRQALPTEAAILTLAPHSSYFDAIPVTMTMSSIVMKAESRDIPIWGKPPVAFQRSRHRALVVRARGSRDTDCISLLSSEACSSQVSRPPSPSPSGKRRRARARRLLGSPVSLRTVLLGDSTKPPFPSHGHFLAASGVIALIKYIRPVFVSRMDQDSRRKTVEVIRRRAQSSGKWPQIMIFPEGTCTNRTCLITFKPGAFIPGVPVQPVVLRYPNKLVSVFSWHECPVNFLGLGIARYLRTLSPSTLAFWNIPQH</sequence>
<dbReference type="GO" id="GO:0047184">
    <property type="term" value="F:1-acylglycerophosphocholine O-acyltransferase activity"/>
    <property type="evidence" value="ECO:0007669"/>
    <property type="project" value="TreeGrafter"/>
</dbReference>
<dbReference type="PANTHER" id="PTHR23063">
    <property type="entry name" value="PHOSPHOLIPID ACYLTRANSFERASE"/>
    <property type="match status" value="1"/>
</dbReference>
<evidence type="ECO:0000313" key="16">
    <source>
        <dbReference type="EMBL" id="KAJ8791118.1"/>
    </source>
</evidence>
<evidence type="ECO:0000259" key="15">
    <source>
        <dbReference type="SMART" id="SM00563"/>
    </source>
</evidence>
<evidence type="ECO:0000256" key="10">
    <source>
        <dbReference type="ARBA" id="ARBA00023209"/>
    </source>
</evidence>